<evidence type="ECO:0000313" key="14">
    <source>
        <dbReference type="EMBL" id="MCB8874174.1"/>
    </source>
</evidence>
<evidence type="ECO:0000256" key="11">
    <source>
        <dbReference type="ARBA" id="ARBA00023136"/>
    </source>
</evidence>
<evidence type="ECO:0000256" key="12">
    <source>
        <dbReference type="SAM" id="Phobius"/>
    </source>
</evidence>
<evidence type="ECO:0000256" key="2">
    <source>
        <dbReference type="ARBA" id="ARBA00008622"/>
    </source>
</evidence>
<evidence type="ECO:0000256" key="4">
    <source>
        <dbReference type="ARBA" id="ARBA00022475"/>
    </source>
</evidence>
<dbReference type="PANTHER" id="PTHR30485">
    <property type="entry name" value="NI/FE-HYDROGENASE 1 B-TYPE CYTOCHROME SUBUNIT"/>
    <property type="match status" value="1"/>
</dbReference>
<dbReference type="PANTHER" id="PTHR30485:SF1">
    <property type="entry name" value="CYTOCHROME YDHU-RELATED"/>
    <property type="match status" value="1"/>
</dbReference>
<dbReference type="RefSeq" id="WP_227319823.1">
    <property type="nucleotide sequence ID" value="NZ_JAESVB010000001.1"/>
</dbReference>
<dbReference type="InterPro" id="IPR051542">
    <property type="entry name" value="Hydrogenase_cytochrome"/>
</dbReference>
<reference evidence="14" key="1">
    <citation type="journal article" date="2021" name="Microorganisms">
        <title>Acidisoma silvae sp. nov. and Acidisomacellulosilytica sp. nov., Two Acidophilic Bacteria Isolated from Decaying Wood, Hydrolyzing Cellulose and Producing Poly-3-hydroxybutyrate.</title>
        <authorList>
            <person name="Mieszkin S."/>
            <person name="Pouder E."/>
            <person name="Uroz S."/>
            <person name="Simon-Colin C."/>
            <person name="Alain K."/>
        </authorList>
    </citation>
    <scope>NUCLEOTIDE SEQUENCE</scope>
    <source>
        <strain evidence="14">HW T2.11</strain>
    </source>
</reference>
<dbReference type="EMBL" id="JAESVB010000001">
    <property type="protein sequence ID" value="MCB8874174.1"/>
    <property type="molecule type" value="Genomic_DNA"/>
</dbReference>
<comment type="caution">
    <text evidence="14">The sequence shown here is derived from an EMBL/GenBank/DDBJ whole genome shotgun (WGS) entry which is preliminary data.</text>
</comment>
<dbReference type="InterPro" id="IPR011577">
    <property type="entry name" value="Cyt_b561_bac/Ni-Hgenase"/>
</dbReference>
<accession>A0A963YNU1</accession>
<reference evidence="14" key="2">
    <citation type="submission" date="2021-01" db="EMBL/GenBank/DDBJ databases">
        <authorList>
            <person name="Mieszkin S."/>
            <person name="Pouder E."/>
            <person name="Alain K."/>
        </authorList>
    </citation>
    <scope>NUCLEOTIDE SEQUENCE</scope>
    <source>
        <strain evidence="14">HW T2.11</strain>
    </source>
</reference>
<evidence type="ECO:0000256" key="5">
    <source>
        <dbReference type="ARBA" id="ARBA00022617"/>
    </source>
</evidence>
<keyword evidence="7" id="KW-0479">Metal-binding</keyword>
<comment type="similarity">
    <text evidence="2">Belongs to the HupC/HyaC/HydC family.</text>
</comment>
<dbReference type="InterPro" id="IPR000516">
    <property type="entry name" value="Ni-dep_Hydgase_cyt-B"/>
</dbReference>
<keyword evidence="5" id="KW-0349">Heme</keyword>
<keyword evidence="11 12" id="KW-0472">Membrane</keyword>
<feature type="transmembrane region" description="Helical" evidence="12">
    <location>
        <begin position="131"/>
        <end position="151"/>
    </location>
</feature>
<evidence type="ECO:0000256" key="9">
    <source>
        <dbReference type="ARBA" id="ARBA00022989"/>
    </source>
</evidence>
<evidence type="ECO:0000256" key="3">
    <source>
        <dbReference type="ARBA" id="ARBA00022448"/>
    </source>
</evidence>
<dbReference type="GO" id="GO:0022904">
    <property type="term" value="P:respiratory electron transport chain"/>
    <property type="evidence" value="ECO:0007669"/>
    <property type="project" value="InterPro"/>
</dbReference>
<keyword evidence="4" id="KW-1003">Cell membrane</keyword>
<evidence type="ECO:0000256" key="6">
    <source>
        <dbReference type="ARBA" id="ARBA00022692"/>
    </source>
</evidence>
<feature type="transmembrane region" description="Helical" evidence="12">
    <location>
        <begin position="62"/>
        <end position="87"/>
    </location>
</feature>
<keyword evidence="10" id="KW-0408">Iron</keyword>
<evidence type="ECO:0000256" key="7">
    <source>
        <dbReference type="ARBA" id="ARBA00022723"/>
    </source>
</evidence>
<dbReference type="Pfam" id="PF01292">
    <property type="entry name" value="Ni_hydr_CYTB"/>
    <property type="match status" value="1"/>
</dbReference>
<feature type="domain" description="Cytochrome b561 bacterial/Ni-hydrogenase" evidence="13">
    <location>
        <begin position="16"/>
        <end position="204"/>
    </location>
</feature>
<feature type="transmembrane region" description="Helical" evidence="12">
    <location>
        <begin position="20"/>
        <end position="42"/>
    </location>
</feature>
<dbReference type="PRINTS" id="PR00161">
    <property type="entry name" value="NIHGNASECYTB"/>
</dbReference>
<keyword evidence="6 12" id="KW-0812">Transmembrane</keyword>
<sequence length="218" mass="24186">MSKAAAKTRKGRSVIVHPLVVRITHWVNAFAIVCMVMSGWQIYDASPLLPFVFPPTITLGGWLGGAIAWHLAMMWLLIANGILYLGYGLASRHFKKSFFPLSARGVWSDFRSALHFNLSHTPGVYNAVQKLLYLGVLLLGILAFLSGLAMWKPVQFEWLAAILGSYPSLRWLHFIAMTGIVGFVVIHLALVIIVPRTLPSMITGRVRLDDETGVHHEA</sequence>
<dbReference type="GO" id="GO:0020037">
    <property type="term" value="F:heme binding"/>
    <property type="evidence" value="ECO:0007669"/>
    <property type="project" value="TreeGrafter"/>
</dbReference>
<feature type="transmembrane region" description="Helical" evidence="12">
    <location>
        <begin position="171"/>
        <end position="194"/>
    </location>
</feature>
<dbReference type="GO" id="GO:0005506">
    <property type="term" value="F:iron ion binding"/>
    <property type="evidence" value="ECO:0007669"/>
    <property type="project" value="InterPro"/>
</dbReference>
<dbReference type="SUPFAM" id="SSF81342">
    <property type="entry name" value="Transmembrane di-heme cytochromes"/>
    <property type="match status" value="1"/>
</dbReference>
<dbReference type="AlphaFoldDB" id="A0A963YNU1"/>
<evidence type="ECO:0000256" key="10">
    <source>
        <dbReference type="ARBA" id="ARBA00023004"/>
    </source>
</evidence>
<evidence type="ECO:0000256" key="1">
    <source>
        <dbReference type="ARBA" id="ARBA00004651"/>
    </source>
</evidence>
<keyword evidence="9 12" id="KW-1133">Transmembrane helix</keyword>
<comment type="subcellular location">
    <subcellularLocation>
        <location evidence="1">Cell membrane</location>
        <topology evidence="1">Multi-pass membrane protein</topology>
    </subcellularLocation>
</comment>
<dbReference type="GO" id="GO:0009055">
    <property type="term" value="F:electron transfer activity"/>
    <property type="evidence" value="ECO:0007669"/>
    <property type="project" value="InterPro"/>
</dbReference>
<dbReference type="InterPro" id="IPR016174">
    <property type="entry name" value="Di-haem_cyt_TM"/>
</dbReference>
<dbReference type="Proteomes" id="UP000708298">
    <property type="component" value="Unassembled WGS sequence"/>
</dbReference>
<evidence type="ECO:0000256" key="8">
    <source>
        <dbReference type="ARBA" id="ARBA00022982"/>
    </source>
</evidence>
<evidence type="ECO:0000259" key="13">
    <source>
        <dbReference type="Pfam" id="PF01292"/>
    </source>
</evidence>
<evidence type="ECO:0000313" key="15">
    <source>
        <dbReference type="Proteomes" id="UP000708298"/>
    </source>
</evidence>
<dbReference type="Gene3D" id="1.20.950.20">
    <property type="entry name" value="Transmembrane di-heme cytochromes, Chain C"/>
    <property type="match status" value="1"/>
</dbReference>
<organism evidence="14 15">
    <name type="scientific">Acidisoma silvae</name>
    <dbReference type="NCBI Taxonomy" id="2802396"/>
    <lineage>
        <taxon>Bacteria</taxon>
        <taxon>Pseudomonadati</taxon>
        <taxon>Pseudomonadota</taxon>
        <taxon>Alphaproteobacteria</taxon>
        <taxon>Acetobacterales</taxon>
        <taxon>Acidocellaceae</taxon>
        <taxon>Acidisoma</taxon>
    </lineage>
</organism>
<protein>
    <submittedName>
        <fullName evidence="14">Cytochrome b/b6 domain-containing protein</fullName>
    </submittedName>
</protein>
<gene>
    <name evidence="14" type="ORF">ASILVAE211_03185</name>
</gene>
<name>A0A963YNU1_9PROT</name>
<keyword evidence="15" id="KW-1185">Reference proteome</keyword>
<dbReference type="GO" id="GO:0005886">
    <property type="term" value="C:plasma membrane"/>
    <property type="evidence" value="ECO:0007669"/>
    <property type="project" value="UniProtKB-SubCell"/>
</dbReference>
<keyword evidence="3" id="KW-0813">Transport</keyword>
<keyword evidence="8" id="KW-0249">Electron transport</keyword>
<proteinExistence type="inferred from homology"/>